<dbReference type="InterPro" id="IPR005467">
    <property type="entry name" value="His_kinase_dom"/>
</dbReference>
<dbReference type="PROSITE" id="PS50839">
    <property type="entry name" value="CHASE"/>
    <property type="match status" value="1"/>
</dbReference>
<proteinExistence type="predicted"/>
<evidence type="ECO:0000313" key="21">
    <source>
        <dbReference type="Proteomes" id="UP000623608"/>
    </source>
</evidence>
<dbReference type="InterPro" id="IPR003594">
    <property type="entry name" value="HATPase_dom"/>
</dbReference>
<comment type="catalytic activity">
    <reaction evidence="1">
        <text>ATP + protein L-histidine = ADP + protein N-phospho-L-histidine.</text>
        <dbReference type="EC" id="2.7.13.3"/>
    </reaction>
</comment>
<dbReference type="Pfam" id="PF03924">
    <property type="entry name" value="CHASE"/>
    <property type="match status" value="1"/>
</dbReference>
<evidence type="ECO:0000256" key="13">
    <source>
        <dbReference type="ARBA" id="ARBA00023136"/>
    </source>
</evidence>
<keyword evidence="6" id="KW-0808">Transferase</keyword>
<keyword evidence="10" id="KW-0067">ATP-binding</keyword>
<evidence type="ECO:0000256" key="11">
    <source>
        <dbReference type="ARBA" id="ARBA00022989"/>
    </source>
</evidence>
<keyword evidence="21" id="KW-1185">Reference proteome</keyword>
<dbReference type="GO" id="GO:0030295">
    <property type="term" value="F:protein kinase activator activity"/>
    <property type="evidence" value="ECO:0007669"/>
    <property type="project" value="TreeGrafter"/>
</dbReference>
<evidence type="ECO:0000259" key="17">
    <source>
        <dbReference type="PROSITE" id="PS50112"/>
    </source>
</evidence>
<dbReference type="InterPro" id="IPR004358">
    <property type="entry name" value="Sig_transdc_His_kin-like_C"/>
</dbReference>
<dbReference type="SUPFAM" id="SSF55874">
    <property type="entry name" value="ATPase domain of HSP90 chaperone/DNA topoisomerase II/histidine kinase"/>
    <property type="match status" value="1"/>
</dbReference>
<dbReference type="InterPro" id="IPR003661">
    <property type="entry name" value="HisK_dim/P_dom"/>
</dbReference>
<comment type="subcellular location">
    <subcellularLocation>
        <location evidence="3">Cell membrane</location>
    </subcellularLocation>
    <subcellularLocation>
        <location evidence="2">Membrane</location>
        <topology evidence="2">Multi-pass membrane protein</topology>
    </subcellularLocation>
</comment>
<dbReference type="SMART" id="SM00387">
    <property type="entry name" value="HATPase_c"/>
    <property type="match status" value="1"/>
</dbReference>
<keyword evidence="8" id="KW-0547">Nucleotide-binding</keyword>
<dbReference type="CDD" id="cd00082">
    <property type="entry name" value="HisKA"/>
    <property type="match status" value="1"/>
</dbReference>
<dbReference type="InterPro" id="IPR036097">
    <property type="entry name" value="HisK_dim/P_sf"/>
</dbReference>
<feature type="domain" description="PAS" evidence="17">
    <location>
        <begin position="345"/>
        <end position="383"/>
    </location>
</feature>
<keyword evidence="5" id="KW-0597">Phosphoprotein</keyword>
<evidence type="ECO:0000313" key="20">
    <source>
        <dbReference type="EMBL" id="GIF22380.1"/>
    </source>
</evidence>
<sequence length="857" mass="89726">MLAVLVACVGAGLAVVVGALVARGQHDAAEQQLARRATLVAEAVSSETGRYVDTLRTVAAATGSYTTLTAAKFAQVAEPLTEMRLAGATSIVYLVPVAHARITSVQALWRSRGVPDLTFAPAHSGGQHIFSVFNVPLDGVTTPRFGLDVTQAPAPTQALDQARRTGRVAISAAYQLIIDQNLPAERRQQSFSLTAPVRGPPDARGDRPFLGWVLMGLRGQNFVGATLNQVSQNLLDVTLRTQNVDGVDVTVATQPAGVSGRRDLSTTVDVGVADRQWQLRVQAPGKRLPGGVTKLPGLVVGAGVVVGLLLAGLVWVLATGRARARAQVNRATRDLTAAESDSRHQAGLLTAILDSISDGVAVVGPDGKFLLYNPAARVMLGVEAANDGTQDWATHFGTYRPDGQEPFPSAELPLVRAMGGESVEQVELVVRNPGHPDGVVLTVSARPLQTGSGHAGAVAVFHDFTDRKTAEIELRAARDQLAEHQAYLTQILDAIDVAVLACDTTGAILQANRVVHLTLLPGGESRTIAEAFTGAGIRGSDGAAMAVADIPLIRALAGEQIDGAELTIPLPGGAHRIMVMDARPLHAASGRIIGAVASAYEVTAQREREADLRAFAGVAAHDLSAPLAAIAGFVDILSEDLADGVEPASLTATLTRVADAVKRMRRLIDDLLSYATARDRHLNRELVDLNILVAEVIAERTAHLRFTRGGPSDQLPSIVSESLPIVDADKAMTRQLLDNLIGNAIKYTPAGEPARIVVSAEPDVGGWIRVQIADRGIGIPAGDQPHVFTSFHRAAAHTSYTGTGLGLAICHRVINRHGGTITASDNPGGGTRIQFTLPVSALPAAPLEPAGAGTGQS</sequence>
<dbReference type="PANTHER" id="PTHR42878:SF7">
    <property type="entry name" value="SENSOR HISTIDINE KINASE GLRK"/>
    <property type="match status" value="1"/>
</dbReference>
<dbReference type="PRINTS" id="PR00344">
    <property type="entry name" value="BCTRLSENSOR"/>
</dbReference>
<dbReference type="InterPro" id="IPR036890">
    <property type="entry name" value="HATPase_C_sf"/>
</dbReference>
<evidence type="ECO:0000256" key="1">
    <source>
        <dbReference type="ARBA" id="ARBA00000085"/>
    </source>
</evidence>
<dbReference type="Gene3D" id="3.30.450.350">
    <property type="entry name" value="CHASE domain"/>
    <property type="match status" value="1"/>
</dbReference>
<dbReference type="GO" id="GO:0005886">
    <property type="term" value="C:plasma membrane"/>
    <property type="evidence" value="ECO:0007669"/>
    <property type="project" value="UniProtKB-SubCell"/>
</dbReference>
<evidence type="ECO:0000256" key="7">
    <source>
        <dbReference type="ARBA" id="ARBA00022692"/>
    </source>
</evidence>
<dbReference type="GO" id="GO:0000156">
    <property type="term" value="F:phosphorelay response regulator activity"/>
    <property type="evidence" value="ECO:0007669"/>
    <property type="project" value="TreeGrafter"/>
</dbReference>
<reference evidence="20" key="1">
    <citation type="submission" date="2021-01" db="EMBL/GenBank/DDBJ databases">
        <title>Whole genome shotgun sequence of Actinoplanes tereljensis NBRC 105297.</title>
        <authorList>
            <person name="Komaki H."/>
            <person name="Tamura T."/>
        </authorList>
    </citation>
    <scope>NUCLEOTIDE SEQUENCE</scope>
    <source>
        <strain evidence="20">NBRC 105297</strain>
    </source>
</reference>
<keyword evidence="13 15" id="KW-0472">Membrane</keyword>
<evidence type="ECO:0000259" key="18">
    <source>
        <dbReference type="PROSITE" id="PS50113"/>
    </source>
</evidence>
<evidence type="ECO:0000256" key="9">
    <source>
        <dbReference type="ARBA" id="ARBA00022777"/>
    </source>
</evidence>
<dbReference type="InterPro" id="IPR035965">
    <property type="entry name" value="PAS-like_dom_sf"/>
</dbReference>
<dbReference type="GO" id="GO:0005524">
    <property type="term" value="F:ATP binding"/>
    <property type="evidence" value="ECO:0007669"/>
    <property type="project" value="UniProtKB-KW"/>
</dbReference>
<dbReference type="Pfam" id="PF02518">
    <property type="entry name" value="HATPase_c"/>
    <property type="match status" value="1"/>
</dbReference>
<dbReference type="CDD" id="cd00075">
    <property type="entry name" value="HATPase"/>
    <property type="match status" value="1"/>
</dbReference>
<dbReference type="PANTHER" id="PTHR42878">
    <property type="entry name" value="TWO-COMPONENT HISTIDINE KINASE"/>
    <property type="match status" value="1"/>
</dbReference>
<dbReference type="CDD" id="cd00130">
    <property type="entry name" value="PAS"/>
    <property type="match status" value="1"/>
</dbReference>
<gene>
    <name evidence="20" type="ORF">Ate02nite_51100</name>
</gene>
<feature type="domain" description="Histidine kinase" evidence="16">
    <location>
        <begin position="618"/>
        <end position="841"/>
    </location>
</feature>
<dbReference type="Gene3D" id="3.30.450.20">
    <property type="entry name" value="PAS domain"/>
    <property type="match status" value="2"/>
</dbReference>
<evidence type="ECO:0000259" key="19">
    <source>
        <dbReference type="PROSITE" id="PS50839"/>
    </source>
</evidence>
<evidence type="ECO:0000256" key="4">
    <source>
        <dbReference type="ARBA" id="ARBA00012438"/>
    </source>
</evidence>
<dbReference type="PROSITE" id="PS50112">
    <property type="entry name" value="PAS"/>
    <property type="match status" value="1"/>
</dbReference>
<evidence type="ECO:0000256" key="15">
    <source>
        <dbReference type="SAM" id="Phobius"/>
    </source>
</evidence>
<dbReference type="Proteomes" id="UP000623608">
    <property type="component" value="Unassembled WGS sequence"/>
</dbReference>
<feature type="domain" description="PAC" evidence="18">
    <location>
        <begin position="424"/>
        <end position="476"/>
    </location>
</feature>
<dbReference type="InterPro" id="IPR042240">
    <property type="entry name" value="CHASE_sf"/>
</dbReference>
<evidence type="ECO:0000256" key="12">
    <source>
        <dbReference type="ARBA" id="ARBA00023012"/>
    </source>
</evidence>
<evidence type="ECO:0000256" key="3">
    <source>
        <dbReference type="ARBA" id="ARBA00004236"/>
    </source>
</evidence>
<evidence type="ECO:0000256" key="5">
    <source>
        <dbReference type="ARBA" id="ARBA00022553"/>
    </source>
</evidence>
<dbReference type="Pfam" id="PF08448">
    <property type="entry name" value="PAS_4"/>
    <property type="match status" value="2"/>
</dbReference>
<evidence type="ECO:0000256" key="2">
    <source>
        <dbReference type="ARBA" id="ARBA00004141"/>
    </source>
</evidence>
<evidence type="ECO:0000256" key="14">
    <source>
        <dbReference type="ARBA" id="ARBA00039401"/>
    </source>
</evidence>
<dbReference type="InterPro" id="IPR013656">
    <property type="entry name" value="PAS_4"/>
</dbReference>
<comment type="caution">
    <text evidence="20">The sequence shown here is derived from an EMBL/GenBank/DDBJ whole genome shotgun (WGS) entry which is preliminary data.</text>
</comment>
<dbReference type="SUPFAM" id="SSF47384">
    <property type="entry name" value="Homodimeric domain of signal transducing histidine kinase"/>
    <property type="match status" value="1"/>
</dbReference>
<dbReference type="EMBL" id="BOMY01000034">
    <property type="protein sequence ID" value="GIF22380.1"/>
    <property type="molecule type" value="Genomic_DNA"/>
</dbReference>
<dbReference type="Pfam" id="PF00512">
    <property type="entry name" value="HisKA"/>
    <property type="match status" value="1"/>
</dbReference>
<dbReference type="AlphaFoldDB" id="A0A919NQG3"/>
<evidence type="ECO:0000256" key="8">
    <source>
        <dbReference type="ARBA" id="ARBA00022741"/>
    </source>
</evidence>
<evidence type="ECO:0000259" key="16">
    <source>
        <dbReference type="PROSITE" id="PS50109"/>
    </source>
</evidence>
<evidence type="ECO:0000256" key="10">
    <source>
        <dbReference type="ARBA" id="ARBA00022840"/>
    </source>
</evidence>
<dbReference type="InterPro" id="IPR006189">
    <property type="entry name" value="CHASE_dom"/>
</dbReference>
<dbReference type="InterPro" id="IPR000700">
    <property type="entry name" value="PAS-assoc_C"/>
</dbReference>
<organism evidence="20 21">
    <name type="scientific">Paractinoplanes tereljensis</name>
    <dbReference type="NCBI Taxonomy" id="571912"/>
    <lineage>
        <taxon>Bacteria</taxon>
        <taxon>Bacillati</taxon>
        <taxon>Actinomycetota</taxon>
        <taxon>Actinomycetes</taxon>
        <taxon>Micromonosporales</taxon>
        <taxon>Micromonosporaceae</taxon>
        <taxon>Paractinoplanes</taxon>
    </lineage>
</organism>
<dbReference type="GO" id="GO:0000155">
    <property type="term" value="F:phosphorelay sensor kinase activity"/>
    <property type="evidence" value="ECO:0007669"/>
    <property type="project" value="InterPro"/>
</dbReference>
<dbReference type="PROSITE" id="PS50109">
    <property type="entry name" value="HIS_KIN"/>
    <property type="match status" value="1"/>
</dbReference>
<dbReference type="SMART" id="SM00388">
    <property type="entry name" value="HisKA"/>
    <property type="match status" value="1"/>
</dbReference>
<feature type="domain" description="CHASE" evidence="19">
    <location>
        <begin position="133"/>
        <end position="280"/>
    </location>
</feature>
<dbReference type="SMART" id="SM01079">
    <property type="entry name" value="CHASE"/>
    <property type="match status" value="1"/>
</dbReference>
<dbReference type="EC" id="2.7.13.3" evidence="4"/>
<dbReference type="SUPFAM" id="SSF55785">
    <property type="entry name" value="PYP-like sensor domain (PAS domain)"/>
    <property type="match status" value="2"/>
</dbReference>
<keyword evidence="11 15" id="KW-1133">Transmembrane helix</keyword>
<accession>A0A919NQG3</accession>
<keyword evidence="7 15" id="KW-0812">Transmembrane</keyword>
<dbReference type="GO" id="GO:0007234">
    <property type="term" value="P:osmosensory signaling via phosphorelay pathway"/>
    <property type="evidence" value="ECO:0007669"/>
    <property type="project" value="TreeGrafter"/>
</dbReference>
<dbReference type="PROSITE" id="PS50113">
    <property type="entry name" value="PAC"/>
    <property type="match status" value="1"/>
</dbReference>
<feature type="transmembrane region" description="Helical" evidence="15">
    <location>
        <begin position="295"/>
        <end position="318"/>
    </location>
</feature>
<dbReference type="Gene3D" id="1.10.287.130">
    <property type="match status" value="1"/>
</dbReference>
<protein>
    <recommendedName>
        <fullName evidence="14">Sensor-like histidine kinase SenX3</fullName>
        <ecNumber evidence="4">2.7.13.3</ecNumber>
    </recommendedName>
</protein>
<keyword evidence="12" id="KW-0902">Two-component regulatory system</keyword>
<name>A0A919NQG3_9ACTN</name>
<dbReference type="InterPro" id="IPR050351">
    <property type="entry name" value="BphY/WalK/GraS-like"/>
</dbReference>
<evidence type="ECO:0000256" key="6">
    <source>
        <dbReference type="ARBA" id="ARBA00022679"/>
    </source>
</evidence>
<dbReference type="SMART" id="SM00091">
    <property type="entry name" value="PAS"/>
    <property type="match status" value="2"/>
</dbReference>
<keyword evidence="9" id="KW-0418">Kinase</keyword>
<dbReference type="InterPro" id="IPR000014">
    <property type="entry name" value="PAS"/>
</dbReference>
<dbReference type="Gene3D" id="3.30.565.10">
    <property type="entry name" value="Histidine kinase-like ATPase, C-terminal domain"/>
    <property type="match status" value="1"/>
</dbReference>